<proteinExistence type="predicted"/>
<gene>
    <name evidence="2" type="ORF">HDC09478</name>
</gene>
<name>Q6ILG7_DROME</name>
<protein>
    <submittedName>
        <fullName evidence="2">HDC09478</fullName>
    </submittedName>
</protein>
<organism evidence="2">
    <name type="scientific">Drosophila melanogaster</name>
    <name type="common">Fruit fly</name>
    <dbReference type="NCBI Taxonomy" id="7227"/>
    <lineage>
        <taxon>Eukaryota</taxon>
        <taxon>Metazoa</taxon>
        <taxon>Ecdysozoa</taxon>
        <taxon>Arthropoda</taxon>
        <taxon>Hexapoda</taxon>
        <taxon>Insecta</taxon>
        <taxon>Pterygota</taxon>
        <taxon>Neoptera</taxon>
        <taxon>Endopterygota</taxon>
        <taxon>Diptera</taxon>
        <taxon>Brachycera</taxon>
        <taxon>Muscomorpha</taxon>
        <taxon>Ephydroidea</taxon>
        <taxon>Drosophilidae</taxon>
        <taxon>Drosophila</taxon>
        <taxon>Sophophora</taxon>
    </lineage>
</organism>
<dbReference type="AlphaFoldDB" id="Q6ILG7"/>
<evidence type="ECO:0000313" key="2">
    <source>
        <dbReference type="EMBL" id="DAA02894.1"/>
    </source>
</evidence>
<evidence type="ECO:0000256" key="1">
    <source>
        <dbReference type="SAM" id="MobiDB-lite"/>
    </source>
</evidence>
<sequence length="131" mass="14442">MTLCTGLPSGRSAVGKLETQSPKPVHRVHRCLGTRQHVPCVHPTPSCSIPARFHPSFRGVTRTRTTLSKSMAAAAEAEISEEHVHLEMARSGIWNLGKKKSRNLHPVIVGLPRRTFLKNVWVVVLCAVSSY</sequence>
<feature type="region of interest" description="Disordered" evidence="1">
    <location>
        <begin position="1"/>
        <end position="21"/>
    </location>
</feature>
<reference evidence="2" key="1">
    <citation type="journal article" date="2003" name="Genome Biol.">
        <title>An integrated gene annotation and transcriptional profiling approach towards the full gene content of the Drosophila genome.</title>
        <authorList>
            <person name="Hild M."/>
            <person name="Beckmann B."/>
            <person name="Haas S.A."/>
            <person name="Koch B."/>
            <person name="Solovyev V."/>
            <person name="Busold C."/>
            <person name="Fellenberg K."/>
            <person name="Boutros M."/>
            <person name="Vingron M."/>
            <person name="Sauer F."/>
            <person name="Hoheisel J.D."/>
            <person name="Paro R."/>
        </authorList>
    </citation>
    <scope>NUCLEOTIDE SEQUENCE</scope>
</reference>
<accession>Q6ILG7</accession>
<dbReference type="EMBL" id="BK002049">
    <property type="protein sequence ID" value="DAA02894.1"/>
    <property type="molecule type" value="Genomic_DNA"/>
</dbReference>